<dbReference type="InterPro" id="IPR055298">
    <property type="entry name" value="AtLOH3-like"/>
</dbReference>
<proteinExistence type="predicted"/>
<dbReference type="OrthoDB" id="780992at2759"/>
<evidence type="ECO:0000259" key="1">
    <source>
        <dbReference type="Pfam" id="PF05699"/>
    </source>
</evidence>
<feature type="domain" description="HAT C-terminal dimerisation" evidence="1">
    <location>
        <begin position="116"/>
        <end position="178"/>
    </location>
</feature>
<dbReference type="InterPro" id="IPR008906">
    <property type="entry name" value="HATC_C_dom"/>
</dbReference>
<protein>
    <recommendedName>
        <fullName evidence="1">HAT C-terminal dimerisation domain-containing protein</fullName>
    </recommendedName>
</protein>
<comment type="caution">
    <text evidence="2">The sequence shown here is derived from an EMBL/GenBank/DDBJ whole genome shotgun (WGS) entry which is preliminary data.</text>
</comment>
<dbReference type="GO" id="GO:0046983">
    <property type="term" value="F:protein dimerization activity"/>
    <property type="evidence" value="ECO:0007669"/>
    <property type="project" value="InterPro"/>
</dbReference>
<dbReference type="EMBL" id="CAMAPE010000050">
    <property type="protein sequence ID" value="CAH9106730.1"/>
    <property type="molecule type" value="Genomic_DNA"/>
</dbReference>
<dbReference type="PANTHER" id="PTHR11697:SF230">
    <property type="entry name" value="ZINC FINGER, MYM DOMAIN CONTAINING 1"/>
    <property type="match status" value="1"/>
</dbReference>
<accession>A0A9P0ZLR2</accession>
<dbReference type="AlphaFoldDB" id="A0A9P0ZLR2"/>
<name>A0A9P0ZLR2_CUSEU</name>
<keyword evidence="3" id="KW-1185">Reference proteome</keyword>
<dbReference type="InterPro" id="IPR012337">
    <property type="entry name" value="RNaseH-like_sf"/>
</dbReference>
<gene>
    <name evidence="2" type="ORF">CEURO_LOCUS17429</name>
</gene>
<dbReference type="Pfam" id="PF05699">
    <property type="entry name" value="Dimer_Tnp_hAT"/>
    <property type="match status" value="1"/>
</dbReference>
<dbReference type="Proteomes" id="UP001152484">
    <property type="component" value="Unassembled WGS sequence"/>
</dbReference>
<reference evidence="2" key="1">
    <citation type="submission" date="2022-07" db="EMBL/GenBank/DDBJ databases">
        <authorList>
            <person name="Macas J."/>
            <person name="Novak P."/>
            <person name="Neumann P."/>
        </authorList>
    </citation>
    <scope>NUCLEOTIDE SEQUENCE</scope>
</reference>
<dbReference type="PANTHER" id="PTHR11697">
    <property type="entry name" value="GENERAL TRANSCRIPTION FACTOR 2-RELATED ZINC FINGER PROTEIN"/>
    <property type="match status" value="1"/>
</dbReference>
<organism evidence="2 3">
    <name type="scientific">Cuscuta europaea</name>
    <name type="common">European dodder</name>
    <dbReference type="NCBI Taxonomy" id="41803"/>
    <lineage>
        <taxon>Eukaryota</taxon>
        <taxon>Viridiplantae</taxon>
        <taxon>Streptophyta</taxon>
        <taxon>Embryophyta</taxon>
        <taxon>Tracheophyta</taxon>
        <taxon>Spermatophyta</taxon>
        <taxon>Magnoliopsida</taxon>
        <taxon>eudicotyledons</taxon>
        <taxon>Gunneridae</taxon>
        <taxon>Pentapetalae</taxon>
        <taxon>asterids</taxon>
        <taxon>lamiids</taxon>
        <taxon>Solanales</taxon>
        <taxon>Convolvulaceae</taxon>
        <taxon>Cuscuteae</taxon>
        <taxon>Cuscuta</taxon>
        <taxon>Cuscuta subgen. Cuscuta</taxon>
    </lineage>
</organism>
<evidence type="ECO:0000313" key="2">
    <source>
        <dbReference type="EMBL" id="CAH9106730.1"/>
    </source>
</evidence>
<evidence type="ECO:0000313" key="3">
    <source>
        <dbReference type="Proteomes" id="UP001152484"/>
    </source>
</evidence>
<dbReference type="SUPFAM" id="SSF53098">
    <property type="entry name" value="Ribonuclease H-like"/>
    <property type="match status" value="1"/>
</dbReference>
<sequence length="198" mass="23036">MKSKMCRGRNEIDVEHYYHFEYFIQSIDFQVAELNSRFNETSVRLLQLSVALDPKNSFESYNADHIYKLDVELYPDDFEPHERNALMSELTLYPAHVVKDSQFQVSTLAKLCEMLVKTRKAENFKMITRLIRLVLTLSVSTATTKRAFSAMKHVKNAIRNKMADEFLGDNLTIFIERELVSTIDIDSLINEFAKVKDP</sequence>